<evidence type="ECO:0000313" key="1">
    <source>
        <dbReference type="EMBL" id="KAA6355063.1"/>
    </source>
</evidence>
<sequence length="70" mass="8194">MRKKVQLVGRRVQMSSRSELQVIYRVQAQSSRQSRCIPLELSYRCLKAIFRSKTISSGVCVVFEKRCREV</sequence>
<evidence type="ECO:0000313" key="2">
    <source>
        <dbReference type="Proteomes" id="UP000324800"/>
    </source>
</evidence>
<dbReference type="AlphaFoldDB" id="A0A5J4TB37"/>
<dbReference type="Proteomes" id="UP000324800">
    <property type="component" value="Unassembled WGS sequence"/>
</dbReference>
<comment type="caution">
    <text evidence="1">The sequence shown here is derived from an EMBL/GenBank/DDBJ whole genome shotgun (WGS) entry which is preliminary data.</text>
</comment>
<gene>
    <name evidence="1" type="ORF">EZS28_049410</name>
</gene>
<name>A0A5J4TB37_9EUKA</name>
<protein>
    <submittedName>
        <fullName evidence="1">Uncharacterized protein</fullName>
    </submittedName>
</protein>
<proteinExistence type="predicted"/>
<accession>A0A5J4TB37</accession>
<reference evidence="1 2" key="1">
    <citation type="submission" date="2019-03" db="EMBL/GenBank/DDBJ databases">
        <title>Single cell metagenomics reveals metabolic interactions within the superorganism composed of flagellate Streblomastix strix and complex community of Bacteroidetes bacteria on its surface.</title>
        <authorList>
            <person name="Treitli S.C."/>
            <person name="Kolisko M."/>
            <person name="Husnik F."/>
            <person name="Keeling P."/>
            <person name="Hampl V."/>
        </authorList>
    </citation>
    <scope>NUCLEOTIDE SEQUENCE [LARGE SCALE GENOMIC DNA]</scope>
    <source>
        <strain evidence="1">ST1C</strain>
    </source>
</reference>
<dbReference type="EMBL" id="SNRW01035238">
    <property type="protein sequence ID" value="KAA6355063.1"/>
    <property type="molecule type" value="Genomic_DNA"/>
</dbReference>
<organism evidence="1 2">
    <name type="scientific">Streblomastix strix</name>
    <dbReference type="NCBI Taxonomy" id="222440"/>
    <lineage>
        <taxon>Eukaryota</taxon>
        <taxon>Metamonada</taxon>
        <taxon>Preaxostyla</taxon>
        <taxon>Oxymonadida</taxon>
        <taxon>Streblomastigidae</taxon>
        <taxon>Streblomastix</taxon>
    </lineage>
</organism>